<dbReference type="PANTHER" id="PTHR30547:SF0">
    <property type="entry name" value="BLR8175 PROTEIN"/>
    <property type="match status" value="1"/>
</dbReference>
<evidence type="ECO:0000259" key="1">
    <source>
        <dbReference type="Pfam" id="PF06250"/>
    </source>
</evidence>
<organism evidence="3">
    <name type="scientific">Caulobacter sp. 602-2</name>
    <dbReference type="NCBI Taxonomy" id="2710887"/>
    <lineage>
        <taxon>Bacteria</taxon>
        <taxon>Pseudomonadati</taxon>
        <taxon>Pseudomonadota</taxon>
        <taxon>Alphaproteobacteria</taxon>
        <taxon>Caulobacterales</taxon>
        <taxon>Caulobacteraceae</taxon>
        <taxon>Caulobacter</taxon>
    </lineage>
</organism>
<dbReference type="Pfam" id="PF06250">
    <property type="entry name" value="YhcG_C"/>
    <property type="match status" value="1"/>
</dbReference>
<dbReference type="PANTHER" id="PTHR30547">
    <property type="entry name" value="UNCHARACTERIZED PROTEIN YHCG-RELATED"/>
    <property type="match status" value="1"/>
</dbReference>
<dbReference type="GO" id="GO:0003676">
    <property type="term" value="F:nucleic acid binding"/>
    <property type="evidence" value="ECO:0007669"/>
    <property type="project" value="InterPro"/>
</dbReference>
<evidence type="ECO:0000313" key="3">
    <source>
        <dbReference type="EMBL" id="NGM49317.1"/>
    </source>
</evidence>
<gene>
    <name evidence="3" type="ORF">G5B46_06835</name>
</gene>
<dbReference type="Gene3D" id="3.40.1350.10">
    <property type="match status" value="1"/>
</dbReference>
<feature type="domain" description="YhcG PDDEXK nuclease" evidence="1">
    <location>
        <begin position="173"/>
        <end position="327"/>
    </location>
</feature>
<name>A0A6G4QV45_9CAUL</name>
<dbReference type="EMBL" id="JAAKGT010000002">
    <property type="protein sequence ID" value="NGM49317.1"/>
    <property type="molecule type" value="Genomic_DNA"/>
</dbReference>
<dbReference type="AlphaFoldDB" id="A0A6G4QV45"/>
<proteinExistence type="predicted"/>
<comment type="caution">
    <text evidence="3">The sequence shown here is derived from an EMBL/GenBank/DDBJ whole genome shotgun (WGS) entry which is preliminary data.</text>
</comment>
<accession>A0A6G4QV45</accession>
<protein>
    <submittedName>
        <fullName evidence="3">DUF1016 domain-containing protein</fullName>
    </submittedName>
</protein>
<dbReference type="InterPro" id="IPR053148">
    <property type="entry name" value="PD-DEXK-like_domain"/>
</dbReference>
<dbReference type="InterPro" id="IPR041527">
    <property type="entry name" value="YhcG_N"/>
</dbReference>
<feature type="domain" description="YhcG N-terminal" evidence="2">
    <location>
        <begin position="18"/>
        <end position="152"/>
    </location>
</feature>
<evidence type="ECO:0000259" key="2">
    <source>
        <dbReference type="Pfam" id="PF17761"/>
    </source>
</evidence>
<dbReference type="InterPro" id="IPR011856">
    <property type="entry name" value="tRNA_endonuc-like_dom_sf"/>
</dbReference>
<dbReference type="InterPro" id="IPR009362">
    <property type="entry name" value="YhcG_C"/>
</dbReference>
<reference evidence="3" key="1">
    <citation type="submission" date="2020-02" db="EMBL/GenBank/DDBJ databases">
        <authorList>
            <person name="Gao J."/>
            <person name="Sun J."/>
        </authorList>
    </citation>
    <scope>NUCLEOTIDE SEQUENCE</scope>
    <source>
        <strain evidence="3">602-2</strain>
    </source>
</reference>
<dbReference type="RefSeq" id="WP_165257202.1">
    <property type="nucleotide sequence ID" value="NZ_JAAKGT010000002.1"/>
</dbReference>
<dbReference type="Pfam" id="PF17761">
    <property type="entry name" value="DUF1016_N"/>
    <property type="match status" value="1"/>
</dbReference>
<sequence length="428" mass="47935">MAGLIPRPEDYGVFLDALKARVRSARLSTALAVNQELIGLYWSIGRDIGARQLSAGWGAKIIDTLAADLRTAFPEMTGFSPRNLRYMRDFAAAYPDLEFVQQLAAKLPWGHHIALLGARGDDERRFYVRQAVAQGWSRNVLIHQLRSDLYRRQGQALTNFGRTLPAPQSELAQQLIKDPYAFDFLAMTPDMLERDLERGLLEQLRQLILELGKGFAFVGSQYRLEVGDQDFRLDLLFYHLRLRCYVVFELKVEAFKPEFAGKMNFYLSAVDDQLRHADDQPSIGIILCQTRNETIVEYALRDSVKPMGVATYTVSAAALPAPLESVLPTVQDLSRQLPTAMRLFRLRTEIEKRLRRLLGEMAGEPTMRSLLIQSSALGVPAEDIAQVIDALSAMTDAARGLEVDALRTAGAEVAAEAFLARLHSLSPR</sequence>